<evidence type="ECO:0000259" key="10">
    <source>
        <dbReference type="PROSITE" id="PS50928"/>
    </source>
</evidence>
<dbReference type="Proteomes" id="UP001161406">
    <property type="component" value="Unassembled WGS sequence"/>
</dbReference>
<gene>
    <name evidence="11" type="ORF">GCM10007913_40290</name>
</gene>
<keyword evidence="7 9" id="KW-1133">Transmembrane helix</keyword>
<dbReference type="RefSeq" id="WP_284393895.1">
    <property type="nucleotide sequence ID" value="NZ_BSNG01000003.1"/>
</dbReference>
<evidence type="ECO:0000313" key="12">
    <source>
        <dbReference type="Proteomes" id="UP001161406"/>
    </source>
</evidence>
<dbReference type="PANTHER" id="PTHR30614:SF0">
    <property type="entry name" value="L-CYSTINE TRANSPORT SYSTEM PERMEASE PROTEIN TCYL"/>
    <property type="match status" value="1"/>
</dbReference>
<evidence type="ECO:0000256" key="2">
    <source>
        <dbReference type="ARBA" id="ARBA00010072"/>
    </source>
</evidence>
<accession>A0ABQ5UJ84</accession>
<dbReference type="SUPFAM" id="SSF161098">
    <property type="entry name" value="MetI-like"/>
    <property type="match status" value="1"/>
</dbReference>
<evidence type="ECO:0000256" key="8">
    <source>
        <dbReference type="ARBA" id="ARBA00023136"/>
    </source>
</evidence>
<evidence type="ECO:0000256" key="1">
    <source>
        <dbReference type="ARBA" id="ARBA00004429"/>
    </source>
</evidence>
<evidence type="ECO:0000313" key="11">
    <source>
        <dbReference type="EMBL" id="GLQ12097.1"/>
    </source>
</evidence>
<dbReference type="CDD" id="cd06261">
    <property type="entry name" value="TM_PBP2"/>
    <property type="match status" value="1"/>
</dbReference>
<evidence type="ECO:0000256" key="4">
    <source>
        <dbReference type="ARBA" id="ARBA00022475"/>
    </source>
</evidence>
<sequence>MAAVVLVALCVTALCYAIATNPLLQWGTVWRYMFSPIIVSGLLTTLALTVIVMLLAVFMGTVAALMMLSPSKLLAAPAVAFVWFFRGAPALVQIILWYNLALIFPRLGIWLPMLGEVVSVPTNEVMTPFVAAVVALSLHEAGYMAEIVRGGLKTVSKGQTEAALSLGMHPSSLIFRIILPQAMRMIIPPTGNETINLLKTTSLVSIIAVADLLYSAQAIYARTFETIPLLLVVTAWYLAVVSVMTVGQFYLERFFSREEGKPAGGVRQKVFGMLIPMRRRFQ</sequence>
<reference evidence="11" key="1">
    <citation type="journal article" date="2014" name="Int. J. Syst. Evol. Microbiol.">
        <title>Complete genome of a new Firmicutes species belonging to the dominant human colonic microbiota ('Ruminococcus bicirculans') reveals two chromosomes and a selective capacity to utilize plant glucans.</title>
        <authorList>
            <consortium name="NISC Comparative Sequencing Program"/>
            <person name="Wegmann U."/>
            <person name="Louis P."/>
            <person name="Goesmann A."/>
            <person name="Henrissat B."/>
            <person name="Duncan S.H."/>
            <person name="Flint H.J."/>
        </authorList>
    </citation>
    <scope>NUCLEOTIDE SEQUENCE</scope>
    <source>
        <strain evidence="11">NBRC 103855</strain>
    </source>
</reference>
<keyword evidence="8 9" id="KW-0472">Membrane</keyword>
<evidence type="ECO:0000256" key="5">
    <source>
        <dbReference type="ARBA" id="ARBA00022692"/>
    </source>
</evidence>
<name>A0ABQ5UJ84_9HYPH</name>
<keyword evidence="6" id="KW-0029">Amino-acid transport</keyword>
<dbReference type="InterPro" id="IPR010065">
    <property type="entry name" value="AA_ABC_transptr_permease_3TM"/>
</dbReference>
<feature type="transmembrane region" description="Helical" evidence="9">
    <location>
        <begin position="227"/>
        <end position="251"/>
    </location>
</feature>
<dbReference type="Pfam" id="PF00528">
    <property type="entry name" value="BPD_transp_1"/>
    <property type="match status" value="1"/>
</dbReference>
<dbReference type="PANTHER" id="PTHR30614">
    <property type="entry name" value="MEMBRANE COMPONENT OF AMINO ACID ABC TRANSPORTER"/>
    <property type="match status" value="1"/>
</dbReference>
<feature type="domain" description="ABC transmembrane type-1" evidence="10">
    <location>
        <begin position="42"/>
        <end position="242"/>
    </location>
</feature>
<feature type="transmembrane region" description="Helical" evidence="9">
    <location>
        <begin position="73"/>
        <end position="98"/>
    </location>
</feature>
<evidence type="ECO:0000256" key="9">
    <source>
        <dbReference type="RuleBase" id="RU363032"/>
    </source>
</evidence>
<dbReference type="Gene3D" id="1.10.3720.10">
    <property type="entry name" value="MetI-like"/>
    <property type="match status" value="1"/>
</dbReference>
<protein>
    <submittedName>
        <fullName evidence="11">Amino acid ABC transporter permease</fullName>
    </submittedName>
</protein>
<comment type="subcellular location">
    <subcellularLocation>
        <location evidence="1">Cell inner membrane</location>
        <topology evidence="1">Multi-pass membrane protein</topology>
    </subcellularLocation>
    <subcellularLocation>
        <location evidence="9">Cell membrane</location>
        <topology evidence="9">Multi-pass membrane protein</topology>
    </subcellularLocation>
</comment>
<keyword evidence="4" id="KW-1003">Cell membrane</keyword>
<dbReference type="InterPro" id="IPR035906">
    <property type="entry name" value="MetI-like_sf"/>
</dbReference>
<evidence type="ECO:0000256" key="3">
    <source>
        <dbReference type="ARBA" id="ARBA00022448"/>
    </source>
</evidence>
<organism evidence="11 12">
    <name type="scientific">Devosia yakushimensis</name>
    <dbReference type="NCBI Taxonomy" id="470028"/>
    <lineage>
        <taxon>Bacteria</taxon>
        <taxon>Pseudomonadati</taxon>
        <taxon>Pseudomonadota</taxon>
        <taxon>Alphaproteobacteria</taxon>
        <taxon>Hyphomicrobiales</taxon>
        <taxon>Devosiaceae</taxon>
        <taxon>Devosia</taxon>
    </lineage>
</organism>
<dbReference type="InterPro" id="IPR043429">
    <property type="entry name" value="ArtM/GltK/GlnP/TcyL/YhdX-like"/>
</dbReference>
<reference evidence="11" key="2">
    <citation type="submission" date="2023-01" db="EMBL/GenBank/DDBJ databases">
        <title>Draft genome sequence of Devosia yakushimensis strain NBRC 103855.</title>
        <authorList>
            <person name="Sun Q."/>
            <person name="Mori K."/>
        </authorList>
    </citation>
    <scope>NUCLEOTIDE SEQUENCE</scope>
    <source>
        <strain evidence="11">NBRC 103855</strain>
    </source>
</reference>
<proteinExistence type="inferred from homology"/>
<keyword evidence="12" id="KW-1185">Reference proteome</keyword>
<evidence type="ECO:0000256" key="7">
    <source>
        <dbReference type="ARBA" id="ARBA00022989"/>
    </source>
</evidence>
<dbReference type="EMBL" id="BSNG01000003">
    <property type="protein sequence ID" value="GLQ12097.1"/>
    <property type="molecule type" value="Genomic_DNA"/>
</dbReference>
<evidence type="ECO:0000256" key="6">
    <source>
        <dbReference type="ARBA" id="ARBA00022970"/>
    </source>
</evidence>
<dbReference type="NCBIfam" id="TIGR01726">
    <property type="entry name" value="HEQRo_perm_3TM"/>
    <property type="match status" value="1"/>
</dbReference>
<dbReference type="InterPro" id="IPR000515">
    <property type="entry name" value="MetI-like"/>
</dbReference>
<feature type="transmembrane region" description="Helical" evidence="9">
    <location>
        <begin position="33"/>
        <end position="66"/>
    </location>
</feature>
<dbReference type="PROSITE" id="PS50928">
    <property type="entry name" value="ABC_TM1"/>
    <property type="match status" value="1"/>
</dbReference>
<keyword evidence="3 9" id="KW-0813">Transport</keyword>
<comment type="similarity">
    <text evidence="2">Belongs to the binding-protein-dependent transport system permease family. HisMQ subfamily.</text>
</comment>
<comment type="caution">
    <text evidence="11">The sequence shown here is derived from an EMBL/GenBank/DDBJ whole genome shotgun (WGS) entry which is preliminary data.</text>
</comment>
<keyword evidence="5 9" id="KW-0812">Transmembrane</keyword>